<reference evidence="1" key="1">
    <citation type="journal article" date="2019" name="bioRxiv">
        <title>The Genome of the Zebra Mussel, Dreissena polymorpha: A Resource for Invasive Species Research.</title>
        <authorList>
            <person name="McCartney M.A."/>
            <person name="Auch B."/>
            <person name="Kono T."/>
            <person name="Mallez S."/>
            <person name="Zhang Y."/>
            <person name="Obille A."/>
            <person name="Becker A."/>
            <person name="Abrahante J.E."/>
            <person name="Garbe J."/>
            <person name="Badalamenti J.P."/>
            <person name="Herman A."/>
            <person name="Mangelson H."/>
            <person name="Liachko I."/>
            <person name="Sullivan S."/>
            <person name="Sone E.D."/>
            <person name="Koren S."/>
            <person name="Silverstein K.A.T."/>
            <person name="Beckman K.B."/>
            <person name="Gohl D.M."/>
        </authorList>
    </citation>
    <scope>NUCLEOTIDE SEQUENCE</scope>
    <source>
        <strain evidence="1">Duluth1</strain>
        <tissue evidence="1">Whole animal</tissue>
    </source>
</reference>
<reference evidence="1" key="2">
    <citation type="submission" date="2020-11" db="EMBL/GenBank/DDBJ databases">
        <authorList>
            <person name="McCartney M.A."/>
            <person name="Auch B."/>
            <person name="Kono T."/>
            <person name="Mallez S."/>
            <person name="Becker A."/>
            <person name="Gohl D.M."/>
            <person name="Silverstein K.A.T."/>
            <person name="Koren S."/>
            <person name="Bechman K.B."/>
            <person name="Herman A."/>
            <person name="Abrahante J.E."/>
            <person name="Garbe J."/>
        </authorList>
    </citation>
    <scope>NUCLEOTIDE SEQUENCE</scope>
    <source>
        <strain evidence="1">Duluth1</strain>
        <tissue evidence="1">Whole animal</tissue>
    </source>
</reference>
<gene>
    <name evidence="1" type="ORF">DPMN_089056</name>
</gene>
<evidence type="ECO:0000313" key="1">
    <source>
        <dbReference type="EMBL" id="KAH3846751.1"/>
    </source>
</evidence>
<dbReference type="Proteomes" id="UP000828390">
    <property type="component" value="Unassembled WGS sequence"/>
</dbReference>
<name>A0A9D4QWZ5_DREPO</name>
<protein>
    <submittedName>
        <fullName evidence="1">Uncharacterized protein</fullName>
    </submittedName>
</protein>
<accession>A0A9D4QWZ5</accession>
<dbReference type="AlphaFoldDB" id="A0A9D4QWZ5"/>
<proteinExistence type="predicted"/>
<comment type="caution">
    <text evidence="1">The sequence shown here is derived from an EMBL/GenBank/DDBJ whole genome shotgun (WGS) entry which is preliminary data.</text>
</comment>
<keyword evidence="2" id="KW-1185">Reference proteome</keyword>
<sequence>MESKQFSEIKLNATGKTLKDRISLFVSKTIDYLGYSYEMIKYRQRMYHVNDELTAQKLPPETRVTTGGKGEGTTMYFENDTDYIFVVKQVMCTDFPVVFMGIKNLT</sequence>
<organism evidence="1 2">
    <name type="scientific">Dreissena polymorpha</name>
    <name type="common">Zebra mussel</name>
    <name type="synonym">Mytilus polymorpha</name>
    <dbReference type="NCBI Taxonomy" id="45954"/>
    <lineage>
        <taxon>Eukaryota</taxon>
        <taxon>Metazoa</taxon>
        <taxon>Spiralia</taxon>
        <taxon>Lophotrochozoa</taxon>
        <taxon>Mollusca</taxon>
        <taxon>Bivalvia</taxon>
        <taxon>Autobranchia</taxon>
        <taxon>Heteroconchia</taxon>
        <taxon>Euheterodonta</taxon>
        <taxon>Imparidentia</taxon>
        <taxon>Neoheterodontei</taxon>
        <taxon>Myida</taxon>
        <taxon>Dreissenoidea</taxon>
        <taxon>Dreissenidae</taxon>
        <taxon>Dreissena</taxon>
    </lineage>
</organism>
<dbReference type="EMBL" id="JAIWYP010000003">
    <property type="protein sequence ID" value="KAH3846751.1"/>
    <property type="molecule type" value="Genomic_DNA"/>
</dbReference>
<evidence type="ECO:0000313" key="2">
    <source>
        <dbReference type="Proteomes" id="UP000828390"/>
    </source>
</evidence>